<dbReference type="Gene3D" id="1.10.10.10">
    <property type="entry name" value="Winged helix-like DNA-binding domain superfamily/Winged helix DNA-binding domain"/>
    <property type="match status" value="1"/>
</dbReference>
<comment type="caution">
    <text evidence="2">The sequence shown here is derived from an EMBL/GenBank/DDBJ whole genome shotgun (WGS) entry which is preliminary data.</text>
</comment>
<accession>A0A5E4LL05</accession>
<proteinExistence type="predicted"/>
<dbReference type="SUPFAM" id="SSF46785">
    <property type="entry name" value="Winged helix' DNA-binding domain"/>
    <property type="match status" value="1"/>
</dbReference>
<dbReference type="InterPro" id="IPR036390">
    <property type="entry name" value="WH_DNA-bd_sf"/>
</dbReference>
<name>A0A5E4LL05_9ARCH</name>
<sequence length="90" mass="10240">MLSIFARPKPCRIMLLLRDSEGSWHLSKLAKSSDTTYVYVTHLITMMQKNGLVIIEAKGKKRIVKLTEKGQKIANIINELKNATEGERIK</sequence>
<dbReference type="AlphaFoldDB" id="A0A5E4LL05"/>
<evidence type="ECO:0000259" key="1">
    <source>
        <dbReference type="Pfam" id="PF14947"/>
    </source>
</evidence>
<feature type="domain" description="ArnR1-like winged helix-turn-helix" evidence="1">
    <location>
        <begin position="21"/>
        <end position="83"/>
    </location>
</feature>
<evidence type="ECO:0000313" key="2">
    <source>
        <dbReference type="EMBL" id="VVC02724.1"/>
    </source>
</evidence>
<gene>
    <name evidence="2" type="ORF">LFW2832_01211</name>
</gene>
<dbReference type="EMBL" id="CABMJJ010000002">
    <property type="protein sequence ID" value="VVC02724.1"/>
    <property type="molecule type" value="Genomic_DNA"/>
</dbReference>
<dbReference type="InterPro" id="IPR038723">
    <property type="entry name" value="ArnR1-like_HTH"/>
</dbReference>
<dbReference type="Proteomes" id="UP000789941">
    <property type="component" value="Unassembled WGS sequence"/>
</dbReference>
<dbReference type="Pfam" id="PF14947">
    <property type="entry name" value="HTH_45"/>
    <property type="match status" value="1"/>
</dbReference>
<reference evidence="2 3" key="1">
    <citation type="submission" date="2019-08" db="EMBL/GenBank/DDBJ databases">
        <authorList>
            <person name="Vazquez-Campos X."/>
        </authorList>
    </citation>
    <scope>NUCLEOTIDE SEQUENCE [LARGE SCALE GENOMIC DNA]</scope>
    <source>
        <strain evidence="2">LFW-283_2</strain>
    </source>
</reference>
<evidence type="ECO:0000313" key="3">
    <source>
        <dbReference type="Proteomes" id="UP000789941"/>
    </source>
</evidence>
<organism evidence="2 3">
    <name type="scientific">Candidatus Bilamarchaeum dharawalense</name>
    <dbReference type="NCBI Taxonomy" id="2885759"/>
    <lineage>
        <taxon>Archaea</taxon>
        <taxon>Candidatus Micrarchaeota</taxon>
        <taxon>Candidatus Micrarchaeia</taxon>
        <taxon>Candidatus Anstonellales</taxon>
        <taxon>Candidatus Bilamarchaeaceae</taxon>
        <taxon>Candidatus Bilamarchaeum</taxon>
    </lineage>
</organism>
<dbReference type="InterPro" id="IPR036388">
    <property type="entry name" value="WH-like_DNA-bd_sf"/>
</dbReference>
<protein>
    <recommendedName>
        <fullName evidence="1">ArnR1-like winged helix-turn-helix domain-containing protein</fullName>
    </recommendedName>
</protein>